<dbReference type="NCBIfam" id="NF003592">
    <property type="entry name" value="PRK05254.1-5"/>
    <property type="match status" value="1"/>
</dbReference>
<dbReference type="NCBIfam" id="NF003589">
    <property type="entry name" value="PRK05254.1-2"/>
    <property type="match status" value="1"/>
</dbReference>
<feature type="domain" description="Uracil-DNA glycosylase-like" evidence="12">
    <location>
        <begin position="66"/>
        <end position="231"/>
    </location>
</feature>
<evidence type="ECO:0000256" key="4">
    <source>
        <dbReference type="ARBA" id="ARBA00012030"/>
    </source>
</evidence>
<dbReference type="Proteomes" id="UP000295525">
    <property type="component" value="Unassembled WGS sequence"/>
</dbReference>
<evidence type="ECO:0000256" key="10">
    <source>
        <dbReference type="PROSITE-ProRule" id="PRU10072"/>
    </source>
</evidence>
<dbReference type="GO" id="GO:0004844">
    <property type="term" value="F:uracil DNA N-glycosylase activity"/>
    <property type="evidence" value="ECO:0007669"/>
    <property type="project" value="UniProtKB-UniRule"/>
</dbReference>
<evidence type="ECO:0000256" key="2">
    <source>
        <dbReference type="ARBA" id="ARBA00002631"/>
    </source>
</evidence>
<dbReference type="OrthoDB" id="9804372at2"/>
<dbReference type="PANTHER" id="PTHR11264:SF0">
    <property type="entry name" value="URACIL-DNA GLYCOSYLASE"/>
    <property type="match status" value="1"/>
</dbReference>
<dbReference type="InterPro" id="IPR002043">
    <property type="entry name" value="UDG_fam1"/>
</dbReference>
<dbReference type="InterPro" id="IPR036895">
    <property type="entry name" value="Uracil-DNA_glycosylase-like_sf"/>
</dbReference>
<dbReference type="NCBIfam" id="TIGR00628">
    <property type="entry name" value="ung"/>
    <property type="match status" value="1"/>
</dbReference>
<keyword evidence="9" id="KW-0963">Cytoplasm</keyword>
<evidence type="ECO:0000256" key="1">
    <source>
        <dbReference type="ARBA" id="ARBA00001400"/>
    </source>
</evidence>
<dbReference type="PANTHER" id="PTHR11264">
    <property type="entry name" value="URACIL-DNA GLYCOSYLASE"/>
    <property type="match status" value="1"/>
</dbReference>
<keyword evidence="8 9" id="KW-0234">DNA repair</keyword>
<evidence type="ECO:0000256" key="11">
    <source>
        <dbReference type="RuleBase" id="RU003780"/>
    </source>
</evidence>
<reference evidence="13 14" key="1">
    <citation type="submission" date="2019-03" db="EMBL/GenBank/DDBJ databases">
        <title>Genomic Encyclopedia of Type Strains, Phase IV (KMG-IV): sequencing the most valuable type-strain genomes for metagenomic binning, comparative biology and taxonomic classification.</title>
        <authorList>
            <person name="Goeker M."/>
        </authorList>
    </citation>
    <scope>NUCLEOTIDE SEQUENCE [LARGE SCALE GENOMIC DNA]</scope>
    <source>
        <strain evidence="13 14">DSM 24591</strain>
    </source>
</reference>
<keyword evidence="7 9" id="KW-0378">Hydrolase</keyword>
<dbReference type="EC" id="3.2.2.27" evidence="4 9"/>
<comment type="function">
    <text evidence="2 9 11">Excises uracil residues from the DNA which can arise as a result of misincorporation of dUMP residues by DNA polymerase or due to deamination of cytosine.</text>
</comment>
<accession>A0A4R3M2A1</accession>
<dbReference type="AlphaFoldDB" id="A0A4R3M2A1"/>
<evidence type="ECO:0000256" key="7">
    <source>
        <dbReference type="ARBA" id="ARBA00022801"/>
    </source>
</evidence>
<dbReference type="SUPFAM" id="SSF52141">
    <property type="entry name" value="Uracil-DNA glycosylase-like"/>
    <property type="match status" value="1"/>
</dbReference>
<dbReference type="NCBIfam" id="NF003591">
    <property type="entry name" value="PRK05254.1-4"/>
    <property type="match status" value="1"/>
</dbReference>
<dbReference type="SMART" id="SM00986">
    <property type="entry name" value="UDG"/>
    <property type="match status" value="1"/>
</dbReference>
<evidence type="ECO:0000256" key="5">
    <source>
        <dbReference type="ARBA" id="ARBA00018429"/>
    </source>
</evidence>
<dbReference type="SMART" id="SM00987">
    <property type="entry name" value="UreE_C"/>
    <property type="match status" value="1"/>
</dbReference>
<evidence type="ECO:0000256" key="9">
    <source>
        <dbReference type="HAMAP-Rule" id="MF_00148"/>
    </source>
</evidence>
<comment type="caution">
    <text evidence="13">The sequence shown here is derived from an EMBL/GenBank/DDBJ whole genome shotgun (WGS) entry which is preliminary data.</text>
</comment>
<dbReference type="Gene3D" id="3.40.470.10">
    <property type="entry name" value="Uracil-DNA glycosylase-like domain"/>
    <property type="match status" value="1"/>
</dbReference>
<evidence type="ECO:0000313" key="14">
    <source>
        <dbReference type="Proteomes" id="UP000295525"/>
    </source>
</evidence>
<dbReference type="InterPro" id="IPR005122">
    <property type="entry name" value="Uracil-DNA_glycosylase-like"/>
</dbReference>
<evidence type="ECO:0000256" key="3">
    <source>
        <dbReference type="ARBA" id="ARBA00008184"/>
    </source>
</evidence>
<gene>
    <name evidence="9" type="primary">ung</name>
    <name evidence="13" type="ORF">EDC26_10628</name>
</gene>
<dbReference type="GO" id="GO:0005737">
    <property type="term" value="C:cytoplasm"/>
    <property type="evidence" value="ECO:0007669"/>
    <property type="project" value="UniProtKB-SubCell"/>
</dbReference>
<dbReference type="CDD" id="cd10027">
    <property type="entry name" value="UDG-F1-like"/>
    <property type="match status" value="1"/>
</dbReference>
<evidence type="ECO:0000259" key="12">
    <source>
        <dbReference type="SMART" id="SM00986"/>
    </source>
</evidence>
<evidence type="ECO:0000313" key="13">
    <source>
        <dbReference type="EMBL" id="TCT07304.1"/>
    </source>
</evidence>
<dbReference type="PROSITE" id="PS00130">
    <property type="entry name" value="U_DNA_GLYCOSYLASE"/>
    <property type="match status" value="1"/>
</dbReference>
<name>A0A4R3M2A1_9BURK</name>
<keyword evidence="6 9" id="KW-0227">DNA damage</keyword>
<sequence length="244" mass="27116">MSQFSPAQNALNSTLLSHLQSLDEVWKEILRVPEPKEALRQLSRFLAARLEAGAEIYPQQPFRALHFVQPDTVRVVILGQDPYHGPNQAQGLAFSVPNACPCPPSLRNIFKELALEYPEAAPAPGNELSRWARQGVLLLNTVLTVEAHQPASHAKQGWEVVTDALIKRVAQSPQPKVFMLWGSHAQAKRQLLPNNPQQLILTANHPSPLSAQRPPKPFIGCQHFKQANDWLEQQGQAPIDWVGA</sequence>
<keyword evidence="14" id="KW-1185">Reference proteome</keyword>
<dbReference type="EMBL" id="SMAJ01000006">
    <property type="protein sequence ID" value="TCT07304.1"/>
    <property type="molecule type" value="Genomic_DNA"/>
</dbReference>
<protein>
    <recommendedName>
        <fullName evidence="5 9">Uracil-DNA glycosylase</fullName>
        <shortName evidence="9">UDG</shortName>
        <ecNumber evidence="4 9">3.2.2.27</ecNumber>
    </recommendedName>
</protein>
<dbReference type="InterPro" id="IPR018085">
    <property type="entry name" value="Ura-DNA_Glyclase_AS"/>
</dbReference>
<dbReference type="HAMAP" id="MF_00148">
    <property type="entry name" value="UDG"/>
    <property type="match status" value="1"/>
</dbReference>
<comment type="similarity">
    <text evidence="3 9 11">Belongs to the uracil-DNA glycosylase (UDG) superfamily. UNG family.</text>
</comment>
<evidence type="ECO:0000256" key="6">
    <source>
        <dbReference type="ARBA" id="ARBA00022763"/>
    </source>
</evidence>
<dbReference type="Pfam" id="PF03167">
    <property type="entry name" value="UDG"/>
    <property type="match status" value="1"/>
</dbReference>
<organism evidence="13 14">
    <name type="scientific">Paralcaligenes ureilyticus</name>
    <dbReference type="NCBI Taxonomy" id="627131"/>
    <lineage>
        <taxon>Bacteria</taxon>
        <taxon>Pseudomonadati</taxon>
        <taxon>Pseudomonadota</taxon>
        <taxon>Betaproteobacteria</taxon>
        <taxon>Burkholderiales</taxon>
        <taxon>Alcaligenaceae</taxon>
        <taxon>Paralcaligenes</taxon>
    </lineage>
</organism>
<evidence type="ECO:0000256" key="8">
    <source>
        <dbReference type="ARBA" id="ARBA00023204"/>
    </source>
</evidence>
<dbReference type="NCBIfam" id="NF003588">
    <property type="entry name" value="PRK05254.1-1"/>
    <property type="match status" value="1"/>
</dbReference>
<dbReference type="RefSeq" id="WP_132581971.1">
    <property type="nucleotide sequence ID" value="NZ_SMAJ01000006.1"/>
</dbReference>
<dbReference type="GO" id="GO:0097510">
    <property type="term" value="P:base-excision repair, AP site formation via deaminated base removal"/>
    <property type="evidence" value="ECO:0007669"/>
    <property type="project" value="TreeGrafter"/>
</dbReference>
<comment type="subcellular location">
    <subcellularLocation>
        <location evidence="9">Cytoplasm</location>
    </subcellularLocation>
</comment>
<proteinExistence type="inferred from homology"/>
<feature type="active site" description="Proton acceptor" evidence="9 10">
    <location>
        <position position="81"/>
    </location>
</feature>
<comment type="catalytic activity">
    <reaction evidence="1 9 11">
        <text>Hydrolyzes single-stranded DNA or mismatched double-stranded DNA and polynucleotides, releasing free uracil.</text>
        <dbReference type="EC" id="3.2.2.27"/>
    </reaction>
</comment>